<sequence length="363" mass="37236">MRAAVVSTPGGGFHLEDVELAAPAGREIVVEVKASGLCHSDISVAEAGMGFPMPVLLGHEVAGIVAEVGPDAHTVKVGDRIVVCMVSGCASCVQCRSGKPYRCLQAEPLERGVDDAPRVARDGEAISQFMGVGGFAERVLIHESLAVPIGEDIPFDVACLLGCGVVTGAGAAINTAGIRPGDTVAVIGCGGVGLNTIQGARLAGATRVIAVDLQPAKLEMARSFGATDVVAAGEGDPVEAVRALTGGGVDYSFEVIGLQPTAEQAVRMLKVGGTALLIGVQKPGTVLDLDIFADVILPQRHILGVSMGSTNPLVDIPMYADLYRQGRFELDALVSERISLDEIGDAYARLAGGSVARAVVTSF</sequence>
<evidence type="ECO:0000256" key="7">
    <source>
        <dbReference type="RuleBase" id="RU361277"/>
    </source>
</evidence>
<dbReference type="SMART" id="SM00829">
    <property type="entry name" value="PKS_ER"/>
    <property type="match status" value="1"/>
</dbReference>
<dbReference type="InterPro" id="IPR036291">
    <property type="entry name" value="NAD(P)-bd_dom_sf"/>
</dbReference>
<evidence type="ECO:0000313" key="10">
    <source>
        <dbReference type="Proteomes" id="UP000431744"/>
    </source>
</evidence>
<dbReference type="GO" id="GO:0008270">
    <property type="term" value="F:zinc ion binding"/>
    <property type="evidence" value="ECO:0007669"/>
    <property type="project" value="InterPro"/>
</dbReference>
<comment type="caution">
    <text evidence="9">The sequence shown here is derived from an EMBL/GenBank/DDBJ whole genome shotgun (WGS) entry which is preliminary data.</text>
</comment>
<organism evidence="9 10">
    <name type="scientific">Pseudoclavibacter endophyticus</name>
    <dbReference type="NCBI Taxonomy" id="1778590"/>
    <lineage>
        <taxon>Bacteria</taxon>
        <taxon>Bacillati</taxon>
        <taxon>Actinomycetota</taxon>
        <taxon>Actinomycetes</taxon>
        <taxon>Micrococcales</taxon>
        <taxon>Microbacteriaceae</taxon>
        <taxon>Pseudoclavibacter</taxon>
    </lineage>
</organism>
<dbReference type="Gene3D" id="3.40.50.720">
    <property type="entry name" value="NAD(P)-binding Rossmann-like Domain"/>
    <property type="match status" value="1"/>
</dbReference>
<comment type="cofactor">
    <cofactor evidence="1 7">
        <name>Zn(2+)</name>
        <dbReference type="ChEBI" id="CHEBI:29105"/>
    </cofactor>
</comment>
<evidence type="ECO:0000259" key="8">
    <source>
        <dbReference type="SMART" id="SM00829"/>
    </source>
</evidence>
<dbReference type="SUPFAM" id="SSF51735">
    <property type="entry name" value="NAD(P)-binding Rossmann-fold domains"/>
    <property type="match status" value="1"/>
</dbReference>
<evidence type="ECO:0000313" key="9">
    <source>
        <dbReference type="EMBL" id="KAB1646677.1"/>
    </source>
</evidence>
<dbReference type="PANTHER" id="PTHR43880">
    <property type="entry name" value="ALCOHOL DEHYDROGENASE"/>
    <property type="match status" value="1"/>
</dbReference>
<protein>
    <submittedName>
        <fullName evidence="9">Zn-dependent alcohol dehydrogenase</fullName>
    </submittedName>
</protein>
<keyword evidence="6" id="KW-0520">NAD</keyword>
<evidence type="ECO:0000256" key="3">
    <source>
        <dbReference type="ARBA" id="ARBA00022723"/>
    </source>
</evidence>
<gene>
    <name evidence="9" type="ORF">F8O04_13050</name>
</gene>
<dbReference type="SUPFAM" id="SSF50129">
    <property type="entry name" value="GroES-like"/>
    <property type="match status" value="2"/>
</dbReference>
<dbReference type="Pfam" id="PF00107">
    <property type="entry name" value="ADH_zinc_N"/>
    <property type="match status" value="1"/>
</dbReference>
<dbReference type="InterPro" id="IPR013149">
    <property type="entry name" value="ADH-like_C"/>
</dbReference>
<evidence type="ECO:0000256" key="6">
    <source>
        <dbReference type="ARBA" id="ARBA00023027"/>
    </source>
</evidence>
<dbReference type="PANTHER" id="PTHR43880:SF12">
    <property type="entry name" value="ALCOHOL DEHYDROGENASE CLASS-3"/>
    <property type="match status" value="1"/>
</dbReference>
<dbReference type="GO" id="GO:0046294">
    <property type="term" value="P:formaldehyde catabolic process"/>
    <property type="evidence" value="ECO:0007669"/>
    <property type="project" value="TreeGrafter"/>
</dbReference>
<dbReference type="RefSeq" id="WP_158029843.1">
    <property type="nucleotide sequence ID" value="NZ_BMHG01000002.1"/>
</dbReference>
<dbReference type="CDD" id="cd08279">
    <property type="entry name" value="Zn_ADH_class_III"/>
    <property type="match status" value="1"/>
</dbReference>
<evidence type="ECO:0000256" key="2">
    <source>
        <dbReference type="ARBA" id="ARBA00008072"/>
    </source>
</evidence>
<keyword evidence="10" id="KW-1185">Reference proteome</keyword>
<accession>A0A6H9WA49</accession>
<keyword evidence="5" id="KW-0560">Oxidoreductase</keyword>
<comment type="similarity">
    <text evidence="2 7">Belongs to the zinc-containing alcohol dehydrogenase family.</text>
</comment>
<dbReference type="OrthoDB" id="334894at2"/>
<dbReference type="GO" id="GO:0051903">
    <property type="term" value="F:S-(hydroxymethyl)glutathione dehydrogenase [NAD(P)+] activity"/>
    <property type="evidence" value="ECO:0007669"/>
    <property type="project" value="TreeGrafter"/>
</dbReference>
<name>A0A6H9WA49_9MICO</name>
<proteinExistence type="inferred from homology"/>
<dbReference type="InterPro" id="IPR020843">
    <property type="entry name" value="ER"/>
</dbReference>
<dbReference type="FunFam" id="3.40.50.720:FF:000003">
    <property type="entry name" value="S-(hydroxymethyl)glutathione dehydrogenase"/>
    <property type="match status" value="1"/>
</dbReference>
<dbReference type="GO" id="GO:0005829">
    <property type="term" value="C:cytosol"/>
    <property type="evidence" value="ECO:0007669"/>
    <property type="project" value="TreeGrafter"/>
</dbReference>
<reference evidence="9 10" key="1">
    <citation type="submission" date="2019-09" db="EMBL/GenBank/DDBJ databases">
        <title>Phylogeny of genus Pseudoclavibacter and closely related genus.</title>
        <authorList>
            <person name="Li Y."/>
        </authorList>
    </citation>
    <scope>NUCLEOTIDE SEQUENCE [LARGE SCALE GENOMIC DNA]</scope>
    <source>
        <strain evidence="9 10">EGI 60007</strain>
    </source>
</reference>
<dbReference type="PROSITE" id="PS00059">
    <property type="entry name" value="ADH_ZINC"/>
    <property type="match status" value="1"/>
</dbReference>
<keyword evidence="4 7" id="KW-0862">Zinc</keyword>
<dbReference type="Gene3D" id="3.90.180.10">
    <property type="entry name" value="Medium-chain alcohol dehydrogenases, catalytic domain"/>
    <property type="match status" value="1"/>
</dbReference>
<evidence type="ECO:0000256" key="5">
    <source>
        <dbReference type="ARBA" id="ARBA00023002"/>
    </source>
</evidence>
<dbReference type="InterPro" id="IPR011032">
    <property type="entry name" value="GroES-like_sf"/>
</dbReference>
<dbReference type="InterPro" id="IPR013154">
    <property type="entry name" value="ADH-like_N"/>
</dbReference>
<dbReference type="Pfam" id="PF08240">
    <property type="entry name" value="ADH_N"/>
    <property type="match status" value="1"/>
</dbReference>
<evidence type="ECO:0000256" key="4">
    <source>
        <dbReference type="ARBA" id="ARBA00022833"/>
    </source>
</evidence>
<dbReference type="InterPro" id="IPR002328">
    <property type="entry name" value="ADH_Zn_CS"/>
</dbReference>
<keyword evidence="3 7" id="KW-0479">Metal-binding</keyword>
<dbReference type="Proteomes" id="UP000431744">
    <property type="component" value="Unassembled WGS sequence"/>
</dbReference>
<dbReference type="AlphaFoldDB" id="A0A6H9WA49"/>
<dbReference type="EMBL" id="WBJY01000004">
    <property type="protein sequence ID" value="KAB1646677.1"/>
    <property type="molecule type" value="Genomic_DNA"/>
</dbReference>
<evidence type="ECO:0000256" key="1">
    <source>
        <dbReference type="ARBA" id="ARBA00001947"/>
    </source>
</evidence>
<feature type="domain" description="Enoyl reductase (ER)" evidence="8">
    <location>
        <begin position="10"/>
        <end position="360"/>
    </location>
</feature>